<gene>
    <name evidence="5" type="ORF">ACFP85_03890</name>
</gene>
<dbReference type="CDD" id="cd06439">
    <property type="entry name" value="CESA_like_1"/>
    <property type="match status" value="1"/>
</dbReference>
<sequence length="402" mass="45462">MFDVILAGSVLLSVFLIAYHHVIFPWWLSRYRRNHPQRPSTTPNRHFRRRAEDSDLPAVTIVMPAYNEEAVIADKINILGTLDYPADKLFIKLVCDGCKDDTAMIARRISCLPQNKHLNLQVVECPINRGKVTVLNEAVTACRTPIVALSDVSALVSTDALLIAADHFTDPKVGVVAGTYRLLDNMNAGESLYWQYQLAIKQSEAALGAPMGVHGAFYLFRRELFAPLPLDTINDDFILPMEIVAQGYHARYDTQIMALELEPTSEALERSRRRRIAAGNLQQTLRLAHLLHPRHGGIALLFGSGKALRALMPFILLFTFFASGYLAIDYPYWRLFFALQVALYGLVAFLQLEPALAKKPLMQTLQYLVLGHLNGLIGSWYFITGRYRQVWQLTRNHKETVR</sequence>
<dbReference type="EC" id="2.4.-.-" evidence="5"/>
<dbReference type="InterPro" id="IPR029044">
    <property type="entry name" value="Nucleotide-diphossugar_trans"/>
</dbReference>
<feature type="transmembrane region" description="Helical" evidence="4">
    <location>
        <begin position="6"/>
        <end position="28"/>
    </location>
</feature>
<feature type="transmembrane region" description="Helical" evidence="4">
    <location>
        <begin position="334"/>
        <end position="352"/>
    </location>
</feature>
<feature type="transmembrane region" description="Helical" evidence="4">
    <location>
        <begin position="310"/>
        <end position="328"/>
    </location>
</feature>
<dbReference type="PANTHER" id="PTHR43630">
    <property type="entry name" value="POLY-BETA-1,6-N-ACETYL-D-GLUCOSAMINE SYNTHASE"/>
    <property type="match status" value="1"/>
</dbReference>
<keyword evidence="2 5" id="KW-0328">Glycosyltransferase</keyword>
<accession>A0ABW1XGT9</accession>
<comment type="similarity">
    <text evidence="1">Belongs to the glycosyltransferase 2 family.</text>
</comment>
<dbReference type="Proteomes" id="UP001596364">
    <property type="component" value="Unassembled WGS sequence"/>
</dbReference>
<dbReference type="EMBL" id="JBHSUS010000001">
    <property type="protein sequence ID" value="MFC6439288.1"/>
    <property type="molecule type" value="Genomic_DNA"/>
</dbReference>
<feature type="transmembrane region" description="Helical" evidence="4">
    <location>
        <begin position="364"/>
        <end position="383"/>
    </location>
</feature>
<keyword evidence="4" id="KW-0472">Membrane</keyword>
<reference evidence="6" key="1">
    <citation type="journal article" date="2019" name="Int. J. Syst. Evol. Microbiol.">
        <title>The Global Catalogue of Microorganisms (GCM) 10K type strain sequencing project: providing services to taxonomists for standard genome sequencing and annotation.</title>
        <authorList>
            <consortium name="The Broad Institute Genomics Platform"/>
            <consortium name="The Broad Institute Genome Sequencing Center for Infectious Disease"/>
            <person name="Wu L."/>
            <person name="Ma J."/>
        </authorList>
    </citation>
    <scope>NUCLEOTIDE SEQUENCE [LARGE SCALE GENOMIC DNA]</scope>
    <source>
        <strain evidence="6">CGMCC 1.16031</strain>
    </source>
</reference>
<dbReference type="Pfam" id="PF13641">
    <property type="entry name" value="Glyco_tranf_2_3"/>
    <property type="match status" value="1"/>
</dbReference>
<keyword evidence="4" id="KW-1133">Transmembrane helix</keyword>
<dbReference type="PANTHER" id="PTHR43630:SF1">
    <property type="entry name" value="POLY-BETA-1,6-N-ACETYL-D-GLUCOSAMINE SYNTHASE"/>
    <property type="match status" value="1"/>
</dbReference>
<keyword evidence="3 5" id="KW-0808">Transferase</keyword>
<evidence type="ECO:0000256" key="1">
    <source>
        <dbReference type="ARBA" id="ARBA00006739"/>
    </source>
</evidence>
<name>A0ABW1XGT9_9ALTE</name>
<dbReference type="GO" id="GO:0016757">
    <property type="term" value="F:glycosyltransferase activity"/>
    <property type="evidence" value="ECO:0007669"/>
    <property type="project" value="UniProtKB-KW"/>
</dbReference>
<comment type="caution">
    <text evidence="5">The sequence shown here is derived from an EMBL/GenBank/DDBJ whole genome shotgun (WGS) entry which is preliminary data.</text>
</comment>
<protein>
    <submittedName>
        <fullName evidence="5">Glycosyltransferase family 2 protein</fullName>
        <ecNumber evidence="5">2.4.-.-</ecNumber>
    </submittedName>
</protein>
<dbReference type="SUPFAM" id="SSF53448">
    <property type="entry name" value="Nucleotide-diphospho-sugar transferases"/>
    <property type="match status" value="1"/>
</dbReference>
<evidence type="ECO:0000313" key="5">
    <source>
        <dbReference type="EMBL" id="MFC6439288.1"/>
    </source>
</evidence>
<evidence type="ECO:0000256" key="4">
    <source>
        <dbReference type="SAM" id="Phobius"/>
    </source>
</evidence>
<evidence type="ECO:0000313" key="6">
    <source>
        <dbReference type="Proteomes" id="UP001596364"/>
    </source>
</evidence>
<keyword evidence="6" id="KW-1185">Reference proteome</keyword>
<organism evidence="5 6">
    <name type="scientific">Pseudobowmanella zhangzhouensis</name>
    <dbReference type="NCBI Taxonomy" id="1537679"/>
    <lineage>
        <taxon>Bacteria</taxon>
        <taxon>Pseudomonadati</taxon>
        <taxon>Pseudomonadota</taxon>
        <taxon>Gammaproteobacteria</taxon>
        <taxon>Alteromonadales</taxon>
        <taxon>Alteromonadaceae</taxon>
    </lineage>
</organism>
<keyword evidence="4" id="KW-0812">Transmembrane</keyword>
<evidence type="ECO:0000256" key="2">
    <source>
        <dbReference type="ARBA" id="ARBA00022676"/>
    </source>
</evidence>
<evidence type="ECO:0000256" key="3">
    <source>
        <dbReference type="ARBA" id="ARBA00022679"/>
    </source>
</evidence>
<proteinExistence type="inferred from homology"/>
<dbReference type="Gene3D" id="3.90.550.10">
    <property type="entry name" value="Spore Coat Polysaccharide Biosynthesis Protein SpsA, Chain A"/>
    <property type="match status" value="1"/>
</dbReference>
<dbReference type="RefSeq" id="WP_165490691.1">
    <property type="nucleotide sequence ID" value="NZ_JBHSUS010000001.1"/>
</dbReference>